<evidence type="ECO:0000256" key="3">
    <source>
        <dbReference type="ARBA" id="ARBA00022692"/>
    </source>
</evidence>
<keyword evidence="5 8" id="KW-0472">Membrane</keyword>
<keyword evidence="3 8" id="KW-0812">Transmembrane</keyword>
<reference evidence="9" key="1">
    <citation type="journal article" date="2019" name="Plant J.">
        <title>Chlorella vulgaris genome assembly and annotation reveals the molecular basis for metabolic acclimation to high light conditions.</title>
        <authorList>
            <person name="Cecchin M."/>
            <person name="Marcolungo L."/>
            <person name="Rossato M."/>
            <person name="Girolomoni L."/>
            <person name="Cosentino E."/>
            <person name="Cuine S."/>
            <person name="Li-Beisson Y."/>
            <person name="Delledonne M."/>
            <person name="Ballottari M."/>
        </authorList>
    </citation>
    <scope>NUCLEOTIDE SEQUENCE</scope>
    <source>
        <strain evidence="9">211/11P</strain>
    </source>
</reference>
<feature type="transmembrane region" description="Helical" evidence="8">
    <location>
        <begin position="21"/>
        <end position="42"/>
    </location>
</feature>
<dbReference type="OrthoDB" id="513183at2759"/>
<feature type="compositionally biased region" description="Basic and acidic residues" evidence="7">
    <location>
        <begin position="459"/>
        <end position="484"/>
    </location>
</feature>
<reference evidence="9" key="2">
    <citation type="submission" date="2020-11" db="EMBL/GenBank/DDBJ databases">
        <authorList>
            <person name="Cecchin M."/>
            <person name="Marcolungo L."/>
            <person name="Rossato M."/>
            <person name="Girolomoni L."/>
            <person name="Cosentino E."/>
            <person name="Cuine S."/>
            <person name="Li-Beisson Y."/>
            <person name="Delledonne M."/>
            <person name="Ballottari M."/>
        </authorList>
    </citation>
    <scope>NUCLEOTIDE SEQUENCE</scope>
    <source>
        <strain evidence="9">211/11P</strain>
        <tissue evidence="9">Whole cell</tissue>
    </source>
</reference>
<sequence length="484" mass="50616">MAPLSIQQAAQLSYRGAFENLFIASLFAVSSSATGMVAERLLGWPASGWPALLALSTSFVALAMLAKVDLLSSTTSPSNKALAVFWGLGGFAVALALHVLQPGGASLLAWDTERAAAAVGPALTDMVKSLGSRALRDGTAPIPEIAVAASALQVGLAMAAAAISVLLYAPALRFVHSFWMQLNPPSWASDYIAPHPLATAGMHLQLILPLMSSLLWVRPMSQELIGLSDQQLTYAQAGALLATAVISAAGLRTLLQRYLDRALTSWHQLKHGSLAIRAKRDDKKSLGDLIRASCQAICLLLGKAAVQLLAPAALYLGMGLLLLNSAQHPGAAGSTAAETQSLAASLQGSAEMSQQDPAAQDECCPSCSGGCNCGYDSSAGEWCECPSWCSCKTCRPMETIECEPIPGPDGRPVCTMKRRGGLTGNPEKAGAVPQMVPAVPDYRGAVEQGWEPGSYISSKEAEGLEKTTSDAMHGDQHEPAPEKK</sequence>
<dbReference type="PANTHER" id="PTHR13624:SF6">
    <property type="entry name" value="EMEI"/>
    <property type="match status" value="1"/>
</dbReference>
<organism evidence="9 10">
    <name type="scientific">Chlorella vulgaris</name>
    <name type="common">Green alga</name>
    <dbReference type="NCBI Taxonomy" id="3077"/>
    <lineage>
        <taxon>Eukaryota</taxon>
        <taxon>Viridiplantae</taxon>
        <taxon>Chlorophyta</taxon>
        <taxon>core chlorophytes</taxon>
        <taxon>Trebouxiophyceae</taxon>
        <taxon>Chlorellales</taxon>
        <taxon>Chlorellaceae</taxon>
        <taxon>Chlorella clade</taxon>
        <taxon>Chlorella</taxon>
    </lineage>
</organism>
<accession>A0A9D4TGU8</accession>
<feature type="transmembrane region" description="Helical" evidence="8">
    <location>
        <begin position="48"/>
        <end position="70"/>
    </location>
</feature>
<dbReference type="InterPro" id="IPR019395">
    <property type="entry name" value="Transmembrane_161A/B"/>
</dbReference>
<evidence type="ECO:0000313" key="9">
    <source>
        <dbReference type="EMBL" id="KAI3425131.1"/>
    </source>
</evidence>
<gene>
    <name evidence="9" type="ORF">D9Q98_008903</name>
</gene>
<name>A0A9D4TGU8_CHLVU</name>
<comment type="subcellular location">
    <subcellularLocation>
        <location evidence="1">Membrane</location>
        <topology evidence="1">Multi-pass membrane protein</topology>
    </subcellularLocation>
</comment>
<comment type="similarity">
    <text evidence="2">Belongs to the TMEM161 family.</text>
</comment>
<evidence type="ECO:0000256" key="7">
    <source>
        <dbReference type="SAM" id="MobiDB-lite"/>
    </source>
</evidence>
<dbReference type="Pfam" id="PF10268">
    <property type="entry name" value="Tmemb_161AB"/>
    <property type="match status" value="1"/>
</dbReference>
<evidence type="ECO:0000256" key="2">
    <source>
        <dbReference type="ARBA" id="ARBA00009706"/>
    </source>
</evidence>
<evidence type="ECO:0000256" key="8">
    <source>
        <dbReference type="SAM" id="Phobius"/>
    </source>
</evidence>
<dbReference type="Proteomes" id="UP001055712">
    <property type="component" value="Unassembled WGS sequence"/>
</dbReference>
<dbReference type="AlphaFoldDB" id="A0A9D4TGU8"/>
<evidence type="ECO:0000256" key="1">
    <source>
        <dbReference type="ARBA" id="ARBA00004141"/>
    </source>
</evidence>
<feature type="transmembrane region" description="Helical" evidence="8">
    <location>
        <begin position="145"/>
        <end position="175"/>
    </location>
</feature>
<feature type="transmembrane region" description="Helical" evidence="8">
    <location>
        <begin position="82"/>
        <end position="100"/>
    </location>
</feature>
<comment type="caution">
    <text evidence="9">The sequence shown here is derived from an EMBL/GenBank/DDBJ whole genome shotgun (WGS) entry which is preliminary data.</text>
</comment>
<feature type="region of interest" description="Disordered" evidence="7">
    <location>
        <begin position="453"/>
        <end position="484"/>
    </location>
</feature>
<evidence type="ECO:0000256" key="6">
    <source>
        <dbReference type="ARBA" id="ARBA00023180"/>
    </source>
</evidence>
<keyword evidence="6" id="KW-0325">Glycoprotein</keyword>
<protein>
    <submittedName>
        <fullName evidence="9">Uncharacterized protein</fullName>
    </submittedName>
</protein>
<proteinExistence type="inferred from homology"/>
<evidence type="ECO:0000256" key="4">
    <source>
        <dbReference type="ARBA" id="ARBA00022989"/>
    </source>
</evidence>
<evidence type="ECO:0000256" key="5">
    <source>
        <dbReference type="ARBA" id="ARBA00023136"/>
    </source>
</evidence>
<evidence type="ECO:0000313" key="10">
    <source>
        <dbReference type="Proteomes" id="UP001055712"/>
    </source>
</evidence>
<dbReference type="PANTHER" id="PTHR13624">
    <property type="entry name" value="RE42071P"/>
    <property type="match status" value="1"/>
</dbReference>
<dbReference type="EMBL" id="SIDB01000012">
    <property type="protein sequence ID" value="KAI3425131.1"/>
    <property type="molecule type" value="Genomic_DNA"/>
</dbReference>
<keyword evidence="4 8" id="KW-1133">Transmembrane helix</keyword>
<dbReference type="GO" id="GO:0016020">
    <property type="term" value="C:membrane"/>
    <property type="evidence" value="ECO:0007669"/>
    <property type="project" value="UniProtKB-SubCell"/>
</dbReference>
<keyword evidence="10" id="KW-1185">Reference proteome</keyword>